<feature type="chain" id="PRO_5038000818" evidence="1">
    <location>
        <begin position="20"/>
        <end position="133"/>
    </location>
</feature>
<dbReference type="InterPro" id="IPR017943">
    <property type="entry name" value="Bactericidal_perm-incr_a/b_dom"/>
</dbReference>
<proteinExistence type="predicted"/>
<reference evidence="3" key="1">
    <citation type="submission" date="2022-11" db="UniProtKB">
        <authorList>
            <consortium name="WormBaseParasite"/>
        </authorList>
    </citation>
    <scope>IDENTIFICATION</scope>
</reference>
<dbReference type="AlphaFoldDB" id="A0A914VJA3"/>
<evidence type="ECO:0000313" key="3">
    <source>
        <dbReference type="WBParaSite" id="PSAMB.scaffold19767size787.g37947.t1"/>
    </source>
</evidence>
<dbReference type="WBParaSite" id="PSAMB.scaffold19767size787.g37947.t1">
    <property type="protein sequence ID" value="PSAMB.scaffold19767size787.g37947.t1"/>
    <property type="gene ID" value="PSAMB.scaffold19767size787.g37947"/>
</dbReference>
<dbReference type="GO" id="GO:0008289">
    <property type="term" value="F:lipid binding"/>
    <property type="evidence" value="ECO:0007669"/>
    <property type="project" value="InterPro"/>
</dbReference>
<accession>A0A914VJA3</accession>
<name>A0A914VJA3_9BILA</name>
<evidence type="ECO:0000256" key="1">
    <source>
        <dbReference type="SAM" id="SignalP"/>
    </source>
</evidence>
<dbReference type="SUPFAM" id="SSF55394">
    <property type="entry name" value="Bactericidal permeability-increasing protein, BPI"/>
    <property type="match status" value="1"/>
</dbReference>
<keyword evidence="2" id="KW-1185">Reference proteome</keyword>
<evidence type="ECO:0000313" key="2">
    <source>
        <dbReference type="Proteomes" id="UP000887566"/>
    </source>
</evidence>
<dbReference type="Proteomes" id="UP000887566">
    <property type="component" value="Unplaced"/>
</dbReference>
<protein>
    <submittedName>
        <fullName evidence="3">Uncharacterized protein</fullName>
    </submittedName>
</protein>
<feature type="signal peptide" evidence="1">
    <location>
        <begin position="1"/>
        <end position="19"/>
    </location>
</feature>
<keyword evidence="1" id="KW-0732">Signal</keyword>
<dbReference type="Gene3D" id="3.15.10.10">
    <property type="entry name" value="Bactericidal permeability-increasing protein, domain 1"/>
    <property type="match status" value="1"/>
</dbReference>
<sequence>MANFRAIFLLMVLVPVLRATAPGVMVQVNQNGINKFLAVGCGILDNTIPGTRIPDTNGKSAPDSNSGPEAKSLFSWELSNIVIAQFHIDQNHAGVALHPTDNVGVSISNLVAEITADYHIKVGSGWLSVSKSG</sequence>
<organism evidence="2 3">
    <name type="scientific">Plectus sambesii</name>
    <dbReference type="NCBI Taxonomy" id="2011161"/>
    <lineage>
        <taxon>Eukaryota</taxon>
        <taxon>Metazoa</taxon>
        <taxon>Ecdysozoa</taxon>
        <taxon>Nematoda</taxon>
        <taxon>Chromadorea</taxon>
        <taxon>Plectida</taxon>
        <taxon>Plectina</taxon>
        <taxon>Plectoidea</taxon>
        <taxon>Plectidae</taxon>
        <taxon>Plectus</taxon>
    </lineage>
</organism>